<comment type="caution">
    <text evidence="2">The sequence shown here is derived from an EMBL/GenBank/DDBJ whole genome shotgun (WGS) entry which is preliminary data.</text>
</comment>
<evidence type="ECO:0000313" key="2">
    <source>
        <dbReference type="EMBL" id="KAK7386309.1"/>
    </source>
</evidence>
<evidence type="ECO:0000256" key="1">
    <source>
        <dbReference type="SAM" id="Phobius"/>
    </source>
</evidence>
<accession>A0AAN9XAQ3</accession>
<dbReference type="Proteomes" id="UP001386955">
    <property type="component" value="Unassembled WGS sequence"/>
</dbReference>
<dbReference type="EMBL" id="JAYMYS010000007">
    <property type="protein sequence ID" value="KAK7386309.1"/>
    <property type="molecule type" value="Genomic_DNA"/>
</dbReference>
<dbReference type="AlphaFoldDB" id="A0AAN9XAQ3"/>
<keyword evidence="1" id="KW-1133">Transmembrane helix</keyword>
<proteinExistence type="predicted"/>
<keyword evidence="1" id="KW-0472">Membrane</keyword>
<organism evidence="2 3">
    <name type="scientific">Psophocarpus tetragonolobus</name>
    <name type="common">Winged bean</name>
    <name type="synonym">Dolichos tetragonolobus</name>
    <dbReference type="NCBI Taxonomy" id="3891"/>
    <lineage>
        <taxon>Eukaryota</taxon>
        <taxon>Viridiplantae</taxon>
        <taxon>Streptophyta</taxon>
        <taxon>Embryophyta</taxon>
        <taxon>Tracheophyta</taxon>
        <taxon>Spermatophyta</taxon>
        <taxon>Magnoliopsida</taxon>
        <taxon>eudicotyledons</taxon>
        <taxon>Gunneridae</taxon>
        <taxon>Pentapetalae</taxon>
        <taxon>rosids</taxon>
        <taxon>fabids</taxon>
        <taxon>Fabales</taxon>
        <taxon>Fabaceae</taxon>
        <taxon>Papilionoideae</taxon>
        <taxon>50 kb inversion clade</taxon>
        <taxon>NPAAA clade</taxon>
        <taxon>indigoferoid/millettioid clade</taxon>
        <taxon>Phaseoleae</taxon>
        <taxon>Psophocarpus</taxon>
    </lineage>
</organism>
<protein>
    <submittedName>
        <fullName evidence="2">Uncharacterized protein</fullName>
    </submittedName>
</protein>
<reference evidence="2 3" key="1">
    <citation type="submission" date="2024-01" db="EMBL/GenBank/DDBJ databases">
        <title>The genomes of 5 underutilized Papilionoideae crops provide insights into root nodulation and disease resistanc.</title>
        <authorList>
            <person name="Jiang F."/>
        </authorList>
    </citation>
    <scope>NUCLEOTIDE SEQUENCE [LARGE SCALE GENOMIC DNA]</scope>
    <source>
        <strain evidence="2">DUOXIRENSHENG_FW03</strain>
        <tissue evidence="2">Leaves</tissue>
    </source>
</reference>
<feature type="transmembrane region" description="Helical" evidence="1">
    <location>
        <begin position="104"/>
        <end position="128"/>
    </location>
</feature>
<gene>
    <name evidence="2" type="ORF">VNO78_26453</name>
</gene>
<keyword evidence="1" id="KW-0812">Transmembrane</keyword>
<keyword evidence="3" id="KW-1185">Reference proteome</keyword>
<evidence type="ECO:0000313" key="3">
    <source>
        <dbReference type="Proteomes" id="UP001386955"/>
    </source>
</evidence>
<sequence>MVGVVGIRGDMGKGFEDKSGRCDRGASQRCGKWKNSIRTFSVMELYNSAGNFRPFLNDKDAMKLANYALNHKYEVGIFVEHRRSYARTMPMWLNRVSKFMLMKVCLMLVVVNACQIGDMKVFLIMLFVKKE</sequence>
<name>A0AAN9XAQ3_PSOTE</name>